<keyword evidence="1" id="KW-0472">Membrane</keyword>
<dbReference type="OrthoDB" id="2988195at2"/>
<feature type="chain" id="PRO_5002010714" description="Sporulation protein YpjB" evidence="2">
    <location>
        <begin position="26"/>
        <end position="247"/>
    </location>
</feature>
<dbReference type="InterPro" id="IPR014231">
    <property type="entry name" value="Spore_YpjB"/>
</dbReference>
<gene>
    <name evidence="3" type="ORF">N781_17765</name>
</gene>
<organism evidence="3 4">
    <name type="scientific">Pontibacillus halophilus JSM 076056 = DSM 19796</name>
    <dbReference type="NCBI Taxonomy" id="1385510"/>
    <lineage>
        <taxon>Bacteria</taxon>
        <taxon>Bacillati</taxon>
        <taxon>Bacillota</taxon>
        <taxon>Bacilli</taxon>
        <taxon>Bacillales</taxon>
        <taxon>Bacillaceae</taxon>
        <taxon>Pontibacillus</taxon>
    </lineage>
</organism>
<keyword evidence="1" id="KW-0812">Transmembrane</keyword>
<evidence type="ECO:0000313" key="4">
    <source>
        <dbReference type="Proteomes" id="UP000030528"/>
    </source>
</evidence>
<dbReference type="AlphaFoldDB" id="A0A0A5GJU5"/>
<keyword evidence="4" id="KW-1185">Reference proteome</keyword>
<evidence type="ECO:0000256" key="1">
    <source>
        <dbReference type="SAM" id="Phobius"/>
    </source>
</evidence>
<evidence type="ECO:0008006" key="5">
    <source>
        <dbReference type="Google" id="ProtNLM"/>
    </source>
</evidence>
<keyword evidence="2" id="KW-0732">Signal</keyword>
<proteinExistence type="predicted"/>
<keyword evidence="1" id="KW-1133">Transmembrane helix</keyword>
<feature type="transmembrane region" description="Helical" evidence="1">
    <location>
        <begin position="209"/>
        <end position="229"/>
    </location>
</feature>
<dbReference type="EMBL" id="AVPE01000007">
    <property type="protein sequence ID" value="KGX92284.1"/>
    <property type="molecule type" value="Genomic_DNA"/>
</dbReference>
<comment type="caution">
    <text evidence="3">The sequence shown here is derived from an EMBL/GenBank/DDBJ whole genome shotgun (WGS) entry which is preliminary data.</text>
</comment>
<dbReference type="eggNOG" id="ENOG502ZE0H">
    <property type="taxonomic scope" value="Bacteria"/>
</dbReference>
<name>A0A0A5GJU5_9BACI</name>
<dbReference type="STRING" id="1385510.GCA_000425205_00730"/>
<evidence type="ECO:0000313" key="3">
    <source>
        <dbReference type="EMBL" id="KGX92284.1"/>
    </source>
</evidence>
<sequence length="247" mass="28240">MQKLSCWIVVSALWLSLIQVHPTSAADVSFEADIYKFLSYVEEGRYDTAAALLQEVEDELLVMDNMNLQIADYIVQTELTLADDELSDRIKYMEALRLTLLVDAGLNEEAPLWLVWKEALTNDIHEVLTTEDTSVAQLAAIDELYIALLPSLEVALSNGDYERIKRHDDHMATLANVEMEMAVVYLNELYNDLAQIEGPHSSIYETVSFYWMLTSVASLIILTLFYVGWRKYRGEKLDKMKMKEPNS</sequence>
<dbReference type="RefSeq" id="WP_026799500.1">
    <property type="nucleotide sequence ID" value="NZ_AULI01000002.1"/>
</dbReference>
<dbReference type="Pfam" id="PF09577">
    <property type="entry name" value="Spore_YpjB"/>
    <property type="match status" value="1"/>
</dbReference>
<reference evidence="3 4" key="1">
    <citation type="submission" date="2013-08" db="EMBL/GenBank/DDBJ databases">
        <authorList>
            <person name="Huang J."/>
            <person name="Wang G."/>
        </authorList>
    </citation>
    <scope>NUCLEOTIDE SEQUENCE [LARGE SCALE GENOMIC DNA]</scope>
    <source>
        <strain evidence="3 4">JSM 076056</strain>
    </source>
</reference>
<accession>A0A0A5GJU5</accession>
<evidence type="ECO:0000256" key="2">
    <source>
        <dbReference type="SAM" id="SignalP"/>
    </source>
</evidence>
<protein>
    <recommendedName>
        <fullName evidence="5">Sporulation protein YpjB</fullName>
    </recommendedName>
</protein>
<dbReference type="Proteomes" id="UP000030528">
    <property type="component" value="Unassembled WGS sequence"/>
</dbReference>
<feature type="signal peptide" evidence="2">
    <location>
        <begin position="1"/>
        <end position="25"/>
    </location>
</feature>